<dbReference type="AlphaFoldDB" id="A0A2S6IUD6"/>
<keyword evidence="2" id="KW-1003">Cell membrane</keyword>
<keyword evidence="4 6" id="KW-1133">Transmembrane helix</keyword>
<dbReference type="Pfam" id="PF03706">
    <property type="entry name" value="LPG_synthase_TM"/>
    <property type="match status" value="1"/>
</dbReference>
<feature type="transmembrane region" description="Helical" evidence="6">
    <location>
        <begin position="201"/>
        <end position="234"/>
    </location>
</feature>
<feature type="transmembrane region" description="Helical" evidence="6">
    <location>
        <begin position="121"/>
        <end position="147"/>
    </location>
</feature>
<reference evidence="7 8" key="1">
    <citation type="submission" date="2018-02" db="EMBL/GenBank/DDBJ databases">
        <title>Genomic Encyclopedia of Archaeal and Bacterial Type Strains, Phase II (KMG-II): from individual species to whole genera.</title>
        <authorList>
            <person name="Goeker M."/>
        </authorList>
    </citation>
    <scope>NUCLEOTIDE SEQUENCE [LARGE SCALE GENOMIC DNA]</scope>
    <source>
        <strain evidence="7 8">DSM 22857</strain>
    </source>
</reference>
<proteinExistence type="predicted"/>
<gene>
    <name evidence="7" type="ORF">CLV92_103316</name>
</gene>
<dbReference type="InterPro" id="IPR022791">
    <property type="entry name" value="L-PG_synthase/AglD"/>
</dbReference>
<evidence type="ECO:0000256" key="3">
    <source>
        <dbReference type="ARBA" id="ARBA00022692"/>
    </source>
</evidence>
<feature type="transmembrane region" description="Helical" evidence="6">
    <location>
        <begin position="274"/>
        <end position="295"/>
    </location>
</feature>
<evidence type="ECO:0000256" key="6">
    <source>
        <dbReference type="SAM" id="Phobius"/>
    </source>
</evidence>
<organism evidence="7 8">
    <name type="scientific">Kineococcus xinjiangensis</name>
    <dbReference type="NCBI Taxonomy" id="512762"/>
    <lineage>
        <taxon>Bacteria</taxon>
        <taxon>Bacillati</taxon>
        <taxon>Actinomycetota</taxon>
        <taxon>Actinomycetes</taxon>
        <taxon>Kineosporiales</taxon>
        <taxon>Kineosporiaceae</taxon>
        <taxon>Kineococcus</taxon>
    </lineage>
</organism>
<dbReference type="OrthoDB" id="6057470at2"/>
<dbReference type="RefSeq" id="WP_104431928.1">
    <property type="nucleotide sequence ID" value="NZ_PTJD01000003.1"/>
</dbReference>
<protein>
    <recommendedName>
        <fullName evidence="9">Lysylphosphatidylglycerol synthase-like protein</fullName>
    </recommendedName>
</protein>
<accession>A0A2S6IUD6</accession>
<dbReference type="GO" id="GO:0005886">
    <property type="term" value="C:plasma membrane"/>
    <property type="evidence" value="ECO:0007669"/>
    <property type="project" value="UniProtKB-SubCell"/>
</dbReference>
<sequence>MLQRLLRLTRSRGVRGGFLVLALGFAVAAVLSERAAVSAALARLDAGAALLALLLSAANVALTGAAWRAVVADLGSPLPWRPAARVFLVGQLGRYVPGTVWQFLAQAELGRDHGVPRRRTASALGVSLLVSMTTAALLVVAVLPLALGWGAGGFAWTRWLPWAVPVLALLLVPRVLNPLLGLLLRAARQPPLEQGLSARGLLAAAGWSLASWLAVGGQVFVLVSSVAAAVAAAGPSAGTGAHLLALSVGGYALAWVVGFLVLIAPAGAGAREAALVAVLTAGAAGALGGGGALVVALLSRVLLTVADLLLAGAALLGARGNAVEERAVPGE</sequence>
<comment type="caution">
    <text evidence="7">The sequence shown here is derived from an EMBL/GenBank/DDBJ whole genome shotgun (WGS) entry which is preliminary data.</text>
</comment>
<dbReference type="Proteomes" id="UP000239485">
    <property type="component" value="Unassembled WGS sequence"/>
</dbReference>
<feature type="transmembrane region" description="Helical" evidence="6">
    <location>
        <begin position="240"/>
        <end position="262"/>
    </location>
</feature>
<keyword evidence="3 6" id="KW-0812">Transmembrane</keyword>
<evidence type="ECO:0008006" key="9">
    <source>
        <dbReference type="Google" id="ProtNLM"/>
    </source>
</evidence>
<evidence type="ECO:0000256" key="5">
    <source>
        <dbReference type="ARBA" id="ARBA00023136"/>
    </source>
</evidence>
<evidence type="ECO:0000313" key="8">
    <source>
        <dbReference type="Proteomes" id="UP000239485"/>
    </source>
</evidence>
<name>A0A2S6IUD6_9ACTN</name>
<comment type="subcellular location">
    <subcellularLocation>
        <location evidence="1">Cell membrane</location>
        <topology evidence="1">Multi-pass membrane protein</topology>
    </subcellularLocation>
</comment>
<evidence type="ECO:0000256" key="1">
    <source>
        <dbReference type="ARBA" id="ARBA00004651"/>
    </source>
</evidence>
<dbReference type="EMBL" id="PTJD01000003">
    <property type="protein sequence ID" value="PPK97781.1"/>
    <property type="molecule type" value="Genomic_DNA"/>
</dbReference>
<evidence type="ECO:0000256" key="4">
    <source>
        <dbReference type="ARBA" id="ARBA00022989"/>
    </source>
</evidence>
<evidence type="ECO:0000313" key="7">
    <source>
        <dbReference type="EMBL" id="PPK97781.1"/>
    </source>
</evidence>
<keyword evidence="5 6" id="KW-0472">Membrane</keyword>
<keyword evidence="8" id="KW-1185">Reference proteome</keyword>
<feature type="transmembrane region" description="Helical" evidence="6">
    <location>
        <begin position="159"/>
        <end position="180"/>
    </location>
</feature>
<evidence type="ECO:0000256" key="2">
    <source>
        <dbReference type="ARBA" id="ARBA00022475"/>
    </source>
</evidence>
<feature type="transmembrane region" description="Helical" evidence="6">
    <location>
        <begin position="49"/>
        <end position="71"/>
    </location>
</feature>
<feature type="transmembrane region" description="Helical" evidence="6">
    <location>
        <begin position="301"/>
        <end position="318"/>
    </location>
</feature>